<sequence>MKIGKLDWNDLKTIIDKNRTVERKDVRIRSGIGEDCSVINFGDKECIVSTDPITGADLNSGVLAVHINCNDIASCGVEPVGILVTILAPENSCLEDINRVMREISLEAGKLNVEILGGHTEVTKAVNKMVISCTAIGKGDKSKAVSTSGAKENDDIVVTKYLCLEGTSIAVNDFEKKLKGILTLEEINEAKGYIKHISVVKEGVLSGKFGVNSMHDITEGGLLGALWEVAEASKVGFKVYEDKIPLTNITTKICDEYSIDPLRLISSGSMLITTENGSGLVDMLKCSGIKASVIGKITKKECMLVSNGKEQKVMPPKSDELFILEEKLK</sequence>
<dbReference type="InterPro" id="IPR016188">
    <property type="entry name" value="PurM-like_N"/>
</dbReference>
<keyword evidence="5" id="KW-1185">Reference proteome</keyword>
<gene>
    <name evidence="4" type="ORF">AB8U03_05950</name>
</gene>
<comment type="similarity">
    <text evidence="1">Belongs to the HypE family.</text>
</comment>
<dbReference type="PANTHER" id="PTHR30303:SF4">
    <property type="entry name" value="HYDROGENASE EXPRESSION_FORMATION PROTEIN HYPE"/>
    <property type="match status" value="1"/>
</dbReference>
<dbReference type="Pfam" id="PF02769">
    <property type="entry name" value="AIRS_C"/>
    <property type="match status" value="1"/>
</dbReference>
<feature type="domain" description="PurM-like N-terminal" evidence="2">
    <location>
        <begin position="33"/>
        <end position="137"/>
    </location>
</feature>
<comment type="caution">
    <text evidence="4">The sequence shown here is derived from an EMBL/GenBank/DDBJ whole genome shotgun (WGS) entry which is preliminary data.</text>
</comment>
<accession>A0ABV4BLR7</accession>
<dbReference type="Proteomes" id="UP001564657">
    <property type="component" value="Unassembled WGS sequence"/>
</dbReference>
<dbReference type="InterPro" id="IPR010918">
    <property type="entry name" value="PurM-like_C_dom"/>
</dbReference>
<dbReference type="Pfam" id="PF00586">
    <property type="entry name" value="AIRS"/>
    <property type="match status" value="1"/>
</dbReference>
<evidence type="ECO:0000256" key="1">
    <source>
        <dbReference type="ARBA" id="ARBA00006243"/>
    </source>
</evidence>
<dbReference type="InterPro" id="IPR036676">
    <property type="entry name" value="PurM-like_C_sf"/>
</dbReference>
<dbReference type="CDD" id="cd06061">
    <property type="entry name" value="PurM-like1"/>
    <property type="match status" value="1"/>
</dbReference>
<protein>
    <submittedName>
        <fullName evidence="4">AIR synthase family protein</fullName>
    </submittedName>
</protein>
<dbReference type="SUPFAM" id="SSF55326">
    <property type="entry name" value="PurM N-terminal domain-like"/>
    <property type="match status" value="1"/>
</dbReference>
<dbReference type="PANTHER" id="PTHR30303">
    <property type="entry name" value="HYDROGENASE ISOENZYMES FORMATION PROTEIN HYPE"/>
    <property type="match status" value="1"/>
</dbReference>
<dbReference type="RefSeq" id="WP_369703626.1">
    <property type="nucleotide sequence ID" value="NZ_JBGEWD010000004.1"/>
</dbReference>
<dbReference type="Gene3D" id="3.30.1330.10">
    <property type="entry name" value="PurM-like, N-terminal domain"/>
    <property type="match status" value="1"/>
</dbReference>
<organism evidence="4 5">
    <name type="scientific">Clostridium moutaii</name>
    <dbReference type="NCBI Taxonomy" id="3240932"/>
    <lineage>
        <taxon>Bacteria</taxon>
        <taxon>Bacillati</taxon>
        <taxon>Bacillota</taxon>
        <taxon>Clostridia</taxon>
        <taxon>Eubacteriales</taxon>
        <taxon>Clostridiaceae</taxon>
        <taxon>Clostridium</taxon>
    </lineage>
</organism>
<proteinExistence type="inferred from homology"/>
<dbReference type="Gene3D" id="3.90.650.10">
    <property type="entry name" value="PurM-like C-terminal domain"/>
    <property type="match status" value="1"/>
</dbReference>
<evidence type="ECO:0000313" key="4">
    <source>
        <dbReference type="EMBL" id="MEY7999739.1"/>
    </source>
</evidence>
<name>A0ABV4BLR7_9CLOT</name>
<feature type="domain" description="PurM-like C-terminal" evidence="3">
    <location>
        <begin position="195"/>
        <end position="300"/>
    </location>
</feature>
<dbReference type="SUPFAM" id="SSF56042">
    <property type="entry name" value="PurM C-terminal domain-like"/>
    <property type="match status" value="1"/>
</dbReference>
<dbReference type="PIRSF" id="PIRSF005644">
    <property type="entry name" value="Hdrgns_mtr_HypE"/>
    <property type="match status" value="1"/>
</dbReference>
<dbReference type="InterPro" id="IPR036921">
    <property type="entry name" value="PurM-like_N_sf"/>
</dbReference>
<reference evidence="4 5" key="1">
    <citation type="submission" date="2024-08" db="EMBL/GenBank/DDBJ databases">
        <title>Clostridium lapicellarii sp. nov., and Clostridium renhuaiense sp. nov., two species isolated from the mud in a fermentation cellar used for producing sauce-flavour Chinese liquors.</title>
        <authorList>
            <person name="Yang F."/>
            <person name="Wang H."/>
            <person name="Chen L.Q."/>
            <person name="Zhou N."/>
            <person name="Lu J.J."/>
            <person name="Pu X.X."/>
            <person name="Wan B."/>
            <person name="Wang L."/>
            <person name="Liu S.J."/>
        </authorList>
    </citation>
    <scope>NUCLEOTIDE SEQUENCE [LARGE SCALE GENOMIC DNA]</scope>
    <source>
        <strain evidence="4 5">MT-5</strain>
    </source>
</reference>
<evidence type="ECO:0000259" key="2">
    <source>
        <dbReference type="Pfam" id="PF00586"/>
    </source>
</evidence>
<dbReference type="InterPro" id="IPR011854">
    <property type="entry name" value="HypE"/>
</dbReference>
<evidence type="ECO:0000259" key="3">
    <source>
        <dbReference type="Pfam" id="PF02769"/>
    </source>
</evidence>
<dbReference type="EMBL" id="JBGEWD010000004">
    <property type="protein sequence ID" value="MEY7999739.1"/>
    <property type="molecule type" value="Genomic_DNA"/>
</dbReference>
<evidence type="ECO:0000313" key="5">
    <source>
        <dbReference type="Proteomes" id="UP001564657"/>
    </source>
</evidence>